<accession>A0A1F4ZU43</accession>
<evidence type="ECO:0000313" key="4">
    <source>
        <dbReference type="EMBL" id="OGD08884.1"/>
    </source>
</evidence>
<dbReference type="InterPro" id="IPR001478">
    <property type="entry name" value="PDZ"/>
</dbReference>
<dbReference type="SUPFAM" id="SSF50156">
    <property type="entry name" value="PDZ domain-like"/>
    <property type="match status" value="1"/>
</dbReference>
<dbReference type="SMART" id="SM00228">
    <property type="entry name" value="PDZ"/>
    <property type="match status" value="1"/>
</dbReference>
<dbReference type="EMBL" id="MEXU01000067">
    <property type="protein sequence ID" value="OGD08884.1"/>
    <property type="molecule type" value="Genomic_DNA"/>
</dbReference>
<keyword evidence="2" id="KW-0378">Hydrolase</keyword>
<keyword evidence="1" id="KW-0645">Protease</keyword>
<evidence type="ECO:0000256" key="2">
    <source>
        <dbReference type="ARBA" id="ARBA00022801"/>
    </source>
</evidence>
<comment type="caution">
    <text evidence="4">The sequence shown here is derived from an EMBL/GenBank/DDBJ whole genome shotgun (WGS) entry which is preliminary data.</text>
</comment>
<evidence type="ECO:0000313" key="5">
    <source>
        <dbReference type="Proteomes" id="UP000178188"/>
    </source>
</evidence>
<dbReference type="Gene3D" id="2.30.42.10">
    <property type="match status" value="1"/>
</dbReference>
<feature type="domain" description="PDZ" evidence="3">
    <location>
        <begin position="234"/>
        <end position="309"/>
    </location>
</feature>
<dbReference type="Proteomes" id="UP000178188">
    <property type="component" value="Unassembled WGS sequence"/>
</dbReference>
<dbReference type="GO" id="GO:0004252">
    <property type="term" value="F:serine-type endopeptidase activity"/>
    <property type="evidence" value="ECO:0007669"/>
    <property type="project" value="InterPro"/>
</dbReference>
<dbReference type="InterPro" id="IPR036034">
    <property type="entry name" value="PDZ_sf"/>
</dbReference>
<dbReference type="PROSITE" id="PS50106">
    <property type="entry name" value="PDZ"/>
    <property type="match status" value="1"/>
</dbReference>
<dbReference type="Pfam" id="PF13180">
    <property type="entry name" value="PDZ_2"/>
    <property type="match status" value="1"/>
</dbReference>
<dbReference type="Pfam" id="PF13365">
    <property type="entry name" value="Trypsin_2"/>
    <property type="match status" value="1"/>
</dbReference>
<reference evidence="4 5" key="1">
    <citation type="journal article" date="2016" name="Nat. Commun.">
        <title>Thousands of microbial genomes shed light on interconnected biogeochemical processes in an aquifer system.</title>
        <authorList>
            <person name="Anantharaman K."/>
            <person name="Brown C.T."/>
            <person name="Hug L.A."/>
            <person name="Sharon I."/>
            <person name="Castelle C.J."/>
            <person name="Probst A.J."/>
            <person name="Thomas B.C."/>
            <person name="Singh A."/>
            <person name="Wilkins M.J."/>
            <person name="Karaoz U."/>
            <person name="Brodie E.L."/>
            <person name="Williams K.H."/>
            <person name="Hubbard S.S."/>
            <person name="Banfield J.F."/>
        </authorList>
    </citation>
    <scope>NUCLEOTIDE SEQUENCE [LARGE SCALE GENOMIC DNA]</scope>
</reference>
<feature type="non-terminal residue" evidence="4">
    <location>
        <position position="1"/>
    </location>
</feature>
<protein>
    <recommendedName>
        <fullName evidence="3">PDZ domain-containing protein</fullName>
    </recommendedName>
</protein>
<dbReference type="PANTHER" id="PTHR43343:SF3">
    <property type="entry name" value="PROTEASE DO-LIKE 8, CHLOROPLASTIC"/>
    <property type="match status" value="1"/>
</dbReference>
<dbReference type="AlphaFoldDB" id="A0A1F4ZU43"/>
<dbReference type="InterPro" id="IPR051201">
    <property type="entry name" value="Chloro_Bact_Ser_Proteases"/>
</dbReference>
<dbReference type="SUPFAM" id="SSF50494">
    <property type="entry name" value="Trypsin-like serine proteases"/>
    <property type="match status" value="1"/>
</dbReference>
<dbReference type="Gene3D" id="2.40.10.120">
    <property type="match status" value="1"/>
</dbReference>
<organism evidence="4 5">
    <name type="scientific">Candidatus Amesbacteria bacterium RIFOXYB1_FULL_47_9</name>
    <dbReference type="NCBI Taxonomy" id="1797266"/>
    <lineage>
        <taxon>Bacteria</taxon>
        <taxon>Candidatus Amesiibacteriota</taxon>
    </lineage>
</organism>
<evidence type="ECO:0000259" key="3">
    <source>
        <dbReference type="PROSITE" id="PS50106"/>
    </source>
</evidence>
<dbReference type="PANTHER" id="PTHR43343">
    <property type="entry name" value="PEPTIDASE S12"/>
    <property type="match status" value="1"/>
</dbReference>
<dbReference type="InterPro" id="IPR001940">
    <property type="entry name" value="Peptidase_S1C"/>
</dbReference>
<dbReference type="PRINTS" id="PR00834">
    <property type="entry name" value="PROTEASES2C"/>
</dbReference>
<name>A0A1F4ZU43_9BACT</name>
<gene>
    <name evidence="4" type="ORF">A2395_00805</name>
</gene>
<proteinExistence type="predicted"/>
<dbReference type="InterPro" id="IPR009003">
    <property type="entry name" value="Peptidase_S1_PA"/>
</dbReference>
<evidence type="ECO:0000256" key="1">
    <source>
        <dbReference type="ARBA" id="ARBA00022670"/>
    </source>
</evidence>
<dbReference type="GO" id="GO:0006508">
    <property type="term" value="P:proteolysis"/>
    <property type="evidence" value="ECO:0007669"/>
    <property type="project" value="UniProtKB-KW"/>
</dbReference>
<sequence>TTVNEGGTQRVVLREESVVTEVAERVSPSVVTIGIKKTQIIRQPGIQFDPFSDPFGFFRQSPGQTQEQEVDQDIATGFVLSKDGLIVTNKHVVDDTSAEYRVVTTDEKTYEVQRIYRDPTNDLAILKINAGDLKPVELGDSENLKVGQFVIAIGTALGEFRSTVTTGVVSGLGRGINAGSPFAGDVERLDNVIQTDAAINPGNSGGPLLNSSGQVIGVNTAVSASGQNIGFAIPINVVKEAVDNFNRTGQFNRPYLGVRYRILDQRTALMNEVPQGAFVQEVIAGSPAVKGGIEEGDIITRLGGEKVNGSEESLASIIAKHKVGDKVEVEVYREGETRKLTVTLEEAR</sequence>